<feature type="domain" description="CinA C-terminal" evidence="1">
    <location>
        <begin position="7"/>
        <end position="158"/>
    </location>
</feature>
<organism evidence="2 3">
    <name type="scientific">Allostreptomyces psammosilenae</name>
    <dbReference type="NCBI Taxonomy" id="1892865"/>
    <lineage>
        <taxon>Bacteria</taxon>
        <taxon>Bacillati</taxon>
        <taxon>Actinomycetota</taxon>
        <taxon>Actinomycetes</taxon>
        <taxon>Kitasatosporales</taxon>
        <taxon>Streptomycetaceae</taxon>
        <taxon>Allostreptomyces</taxon>
    </lineage>
</organism>
<dbReference type="InterPro" id="IPR008136">
    <property type="entry name" value="CinA_C"/>
</dbReference>
<evidence type="ECO:0000313" key="3">
    <source>
        <dbReference type="Proteomes" id="UP000567795"/>
    </source>
</evidence>
<dbReference type="SUPFAM" id="SSF142433">
    <property type="entry name" value="CinA-like"/>
    <property type="match status" value="1"/>
</dbReference>
<protein>
    <submittedName>
        <fullName evidence="2">Nicotinamide-nucleotide amidase</fullName>
        <ecNumber evidence="2">3.5.1.42</ecNumber>
    </submittedName>
</protein>
<dbReference type="GO" id="GO:0019159">
    <property type="term" value="F:nicotinamide-nucleotide amidase activity"/>
    <property type="evidence" value="ECO:0007669"/>
    <property type="project" value="UniProtKB-EC"/>
</dbReference>
<comment type="caution">
    <text evidence="2">The sequence shown here is derived from an EMBL/GenBank/DDBJ whole genome shotgun (WGS) entry which is preliminary data.</text>
</comment>
<dbReference type="NCBIfam" id="TIGR00199">
    <property type="entry name" value="PncC_domain"/>
    <property type="match status" value="1"/>
</dbReference>
<dbReference type="EC" id="3.5.1.42" evidence="2"/>
<keyword evidence="3" id="KW-1185">Reference proteome</keyword>
<dbReference type="InterPro" id="IPR036653">
    <property type="entry name" value="CinA-like_C"/>
</dbReference>
<sequence>MSEGHGTVAAEVLDLLRHAGATLAVAESLTGGLLAAAITEVPGASAAFRGSVTAYATDVKDRVLAVPGGLLSVRGAVDPDVAAAMAEGVRVLLDADWAVATTGVAGPDEQDGKPVGTVYVAVAGPSGMRVTGAVFPGDRAEIRRATVERALGLLREALRGPRRPTATAPSGG</sequence>
<accession>A0A852ZQB0</accession>
<dbReference type="AlphaFoldDB" id="A0A852ZQB0"/>
<dbReference type="Proteomes" id="UP000567795">
    <property type="component" value="Unassembled WGS sequence"/>
</dbReference>
<dbReference type="Gene3D" id="3.90.950.20">
    <property type="entry name" value="CinA-like"/>
    <property type="match status" value="1"/>
</dbReference>
<proteinExistence type="predicted"/>
<dbReference type="RefSeq" id="WP_312892343.1">
    <property type="nucleotide sequence ID" value="NZ_JACBZD010000001.1"/>
</dbReference>
<name>A0A852ZQB0_9ACTN</name>
<keyword evidence="2" id="KW-0378">Hydrolase</keyword>
<reference evidence="2 3" key="1">
    <citation type="submission" date="2020-07" db="EMBL/GenBank/DDBJ databases">
        <title>Sequencing the genomes of 1000 actinobacteria strains.</title>
        <authorList>
            <person name="Klenk H.-P."/>
        </authorList>
    </citation>
    <scope>NUCLEOTIDE SEQUENCE [LARGE SCALE GENOMIC DNA]</scope>
    <source>
        <strain evidence="2 3">DSM 42178</strain>
    </source>
</reference>
<gene>
    <name evidence="2" type="ORF">FHU37_000007</name>
</gene>
<evidence type="ECO:0000259" key="1">
    <source>
        <dbReference type="Pfam" id="PF02464"/>
    </source>
</evidence>
<dbReference type="EMBL" id="JACBZD010000001">
    <property type="protein sequence ID" value="NYI03064.1"/>
    <property type="molecule type" value="Genomic_DNA"/>
</dbReference>
<dbReference type="Pfam" id="PF02464">
    <property type="entry name" value="CinA"/>
    <property type="match status" value="1"/>
</dbReference>
<evidence type="ECO:0000313" key="2">
    <source>
        <dbReference type="EMBL" id="NYI03064.1"/>
    </source>
</evidence>